<keyword evidence="2" id="KW-1185">Reference proteome</keyword>
<evidence type="ECO:0000313" key="1">
    <source>
        <dbReference type="EMBL" id="MBD8877673.1"/>
    </source>
</evidence>
<organism evidence="1 2">
    <name type="scientific">Roseibium polysiphoniae</name>
    <dbReference type="NCBI Taxonomy" id="2571221"/>
    <lineage>
        <taxon>Bacteria</taxon>
        <taxon>Pseudomonadati</taxon>
        <taxon>Pseudomonadota</taxon>
        <taxon>Alphaproteobacteria</taxon>
        <taxon>Hyphomicrobiales</taxon>
        <taxon>Stappiaceae</taxon>
        <taxon>Roseibium</taxon>
    </lineage>
</organism>
<reference evidence="1 2" key="1">
    <citation type="submission" date="2020-09" db="EMBL/GenBank/DDBJ databases">
        <title>The genome sequence of type strain Labrenzia polysiphoniae KACC 19711.</title>
        <authorList>
            <person name="Liu Y."/>
        </authorList>
    </citation>
    <scope>NUCLEOTIDE SEQUENCE [LARGE SCALE GENOMIC DNA]</scope>
    <source>
        <strain evidence="1 2">KACC 19711</strain>
    </source>
</reference>
<protein>
    <submittedName>
        <fullName evidence="1">Uncharacterized protein</fullName>
    </submittedName>
</protein>
<gene>
    <name evidence="1" type="ORF">IG617_15350</name>
</gene>
<dbReference type="Proteomes" id="UP000615687">
    <property type="component" value="Unassembled WGS sequence"/>
</dbReference>
<proteinExistence type="predicted"/>
<sequence length="50" mass="5598">MTADDVIQAYFEALKPTPEEVQRMIEAWPVLAEAGQAAQHPEQKGMKEDV</sequence>
<accession>A0ABR9CDG1</accession>
<dbReference type="EMBL" id="JACYXJ010000005">
    <property type="protein sequence ID" value="MBD8877673.1"/>
    <property type="molecule type" value="Genomic_DNA"/>
</dbReference>
<dbReference type="RefSeq" id="WP_192110109.1">
    <property type="nucleotide sequence ID" value="NZ_JACYXJ010000005.1"/>
</dbReference>
<name>A0ABR9CDG1_9HYPH</name>
<evidence type="ECO:0000313" key="2">
    <source>
        <dbReference type="Proteomes" id="UP000615687"/>
    </source>
</evidence>
<comment type="caution">
    <text evidence="1">The sequence shown here is derived from an EMBL/GenBank/DDBJ whole genome shotgun (WGS) entry which is preliminary data.</text>
</comment>